<accession>A0A6P6Y0U5</accession>
<dbReference type="OMA" id="FNNEGIQ"/>
<evidence type="ECO:0000256" key="2">
    <source>
        <dbReference type="ARBA" id="ARBA00022703"/>
    </source>
</evidence>
<protein>
    <submittedName>
        <fullName evidence="4">Apoptosis regulator BAX-like</fullName>
    </submittedName>
</protein>
<dbReference type="GO" id="GO:0097192">
    <property type="term" value="P:extrinsic apoptotic signaling pathway in absence of ligand"/>
    <property type="evidence" value="ECO:0007669"/>
    <property type="project" value="TreeGrafter"/>
</dbReference>
<reference evidence="4" key="1">
    <citation type="submission" date="2025-08" db="UniProtKB">
        <authorList>
            <consortium name="RefSeq"/>
        </authorList>
    </citation>
    <scope>IDENTIFICATION</scope>
    <source>
        <strain evidence="4">Airmid</strain>
    </source>
</reference>
<dbReference type="GO" id="GO:0001836">
    <property type="term" value="P:release of cytochrome c from mitochondria"/>
    <property type="evidence" value="ECO:0007669"/>
    <property type="project" value="TreeGrafter"/>
</dbReference>
<dbReference type="RefSeq" id="XP_027198721.1">
    <property type="nucleotide sequence ID" value="XM_027342920.1"/>
</dbReference>
<gene>
    <name evidence="4" type="primary">LOC113792957</name>
</gene>
<keyword evidence="2" id="KW-0053">Apoptosis</keyword>
<dbReference type="PROSITE" id="PS50062">
    <property type="entry name" value="BCL2_FAMILY"/>
    <property type="match status" value="1"/>
</dbReference>
<dbReference type="InParanoid" id="A0A6P6Y0U5"/>
<keyword evidence="3" id="KW-1185">Reference proteome</keyword>
<dbReference type="GeneID" id="113792957"/>
<proteinExistence type="inferred from homology"/>
<evidence type="ECO:0000313" key="4">
    <source>
        <dbReference type="RefSeq" id="XP_027198721.1"/>
    </source>
</evidence>
<dbReference type="SUPFAM" id="SSF56854">
    <property type="entry name" value="Bcl-2 inhibitors of programmed cell death"/>
    <property type="match status" value="1"/>
</dbReference>
<evidence type="ECO:0000313" key="3">
    <source>
        <dbReference type="Proteomes" id="UP000515146"/>
    </source>
</evidence>
<dbReference type="AlphaFoldDB" id="A0A6P6Y0U5"/>
<dbReference type="OrthoDB" id="6080198at2759"/>
<dbReference type="Pfam" id="PF00452">
    <property type="entry name" value="Bcl-2"/>
    <property type="match status" value="1"/>
</dbReference>
<organism evidence="3 4">
    <name type="scientific">Dermatophagoides pteronyssinus</name>
    <name type="common">European house dust mite</name>
    <dbReference type="NCBI Taxonomy" id="6956"/>
    <lineage>
        <taxon>Eukaryota</taxon>
        <taxon>Metazoa</taxon>
        <taxon>Ecdysozoa</taxon>
        <taxon>Arthropoda</taxon>
        <taxon>Chelicerata</taxon>
        <taxon>Arachnida</taxon>
        <taxon>Acari</taxon>
        <taxon>Acariformes</taxon>
        <taxon>Sarcoptiformes</taxon>
        <taxon>Astigmata</taxon>
        <taxon>Psoroptidia</taxon>
        <taxon>Analgoidea</taxon>
        <taxon>Pyroglyphidae</taxon>
        <taxon>Dermatophagoidinae</taxon>
        <taxon>Dermatophagoides</taxon>
    </lineage>
</organism>
<dbReference type="GO" id="GO:0042981">
    <property type="term" value="P:regulation of apoptotic process"/>
    <property type="evidence" value="ECO:0007669"/>
    <property type="project" value="InterPro"/>
</dbReference>
<dbReference type="Gene3D" id="1.10.437.10">
    <property type="entry name" value="Blc2-like"/>
    <property type="match status" value="1"/>
</dbReference>
<sequence length="199" mass="23271">MPTIAYVDDNEEEEIKQYTSCLFSTLIREQLLNSGQVDETAIETNPDLDFLNCQLSSALMKQIGRDLNAISIEFARSSERNRVLEQAQHVEIDHINYDDFRQFLEELFVDGITRERIVVLFFFCSDVVVRAYNNRLASFKRLFNWFLNYILNRICGWIANHGGWKVVLGTYVPAVSQTVFYWLGSAAIVMFMYKKIFQY</sequence>
<dbReference type="GO" id="GO:0005741">
    <property type="term" value="C:mitochondrial outer membrane"/>
    <property type="evidence" value="ECO:0007669"/>
    <property type="project" value="TreeGrafter"/>
</dbReference>
<dbReference type="PRINTS" id="PR01862">
    <property type="entry name" value="BCL2FAMILY"/>
</dbReference>
<dbReference type="GO" id="GO:0008630">
    <property type="term" value="P:intrinsic apoptotic signaling pathway in response to DNA damage"/>
    <property type="evidence" value="ECO:0007669"/>
    <property type="project" value="TreeGrafter"/>
</dbReference>
<dbReference type="GO" id="GO:0051400">
    <property type="term" value="F:BH domain binding"/>
    <property type="evidence" value="ECO:0007669"/>
    <property type="project" value="TreeGrafter"/>
</dbReference>
<dbReference type="InterPro" id="IPR046371">
    <property type="entry name" value="Bcl-2_BH1-3"/>
</dbReference>
<dbReference type="Proteomes" id="UP000515146">
    <property type="component" value="Unplaced"/>
</dbReference>
<evidence type="ECO:0000256" key="1">
    <source>
        <dbReference type="ARBA" id="ARBA00009458"/>
    </source>
</evidence>
<comment type="similarity">
    <text evidence="1">Belongs to the Bcl-2 family.</text>
</comment>
<name>A0A6P6Y0U5_DERPT</name>
<dbReference type="SMART" id="SM00337">
    <property type="entry name" value="BCL"/>
    <property type="match status" value="1"/>
</dbReference>
<dbReference type="PANTHER" id="PTHR11256">
    <property type="entry name" value="BCL-2 RELATED"/>
    <property type="match status" value="1"/>
</dbReference>
<dbReference type="InterPro" id="IPR026298">
    <property type="entry name" value="Bcl-2_fam"/>
</dbReference>
<dbReference type="PANTHER" id="PTHR11256:SF21">
    <property type="entry name" value="BCL-2 BCL-2 HOMOLOGY REGION 1-3 DOMAIN-CONTAINING PROTEIN"/>
    <property type="match status" value="1"/>
</dbReference>
<dbReference type="InterPro" id="IPR002475">
    <property type="entry name" value="Bcl2-like"/>
</dbReference>
<dbReference type="KEGG" id="dpte:113792957"/>
<dbReference type="InterPro" id="IPR036834">
    <property type="entry name" value="Bcl-2-like_sf"/>
</dbReference>